<evidence type="ECO:0008006" key="6">
    <source>
        <dbReference type="Google" id="ProtNLM"/>
    </source>
</evidence>
<feature type="domain" description="CRAL-TRIO" evidence="2">
    <location>
        <begin position="154"/>
        <end position="309"/>
    </location>
</feature>
<dbReference type="OrthoDB" id="19923at2759"/>
<dbReference type="GO" id="GO:0005737">
    <property type="term" value="C:cytoplasm"/>
    <property type="evidence" value="ECO:0007669"/>
    <property type="project" value="TreeGrafter"/>
</dbReference>
<dbReference type="Gene3D" id="3.40.525.10">
    <property type="entry name" value="CRAL-TRIO lipid binding domain"/>
    <property type="match status" value="1"/>
</dbReference>
<evidence type="ECO:0000313" key="5">
    <source>
        <dbReference type="Proteomes" id="UP000245119"/>
    </source>
</evidence>
<dbReference type="GO" id="GO:0007264">
    <property type="term" value="P:small GTPase-mediated signal transduction"/>
    <property type="evidence" value="ECO:0007669"/>
    <property type="project" value="TreeGrafter"/>
</dbReference>
<protein>
    <recommendedName>
        <fullName evidence="6">Rho-GAP domain-containing protein</fullName>
    </recommendedName>
</protein>
<dbReference type="Pfam" id="PF00620">
    <property type="entry name" value="RhoGAP"/>
    <property type="match status" value="1"/>
</dbReference>
<dbReference type="InterPro" id="IPR036865">
    <property type="entry name" value="CRAL-TRIO_dom_sf"/>
</dbReference>
<organism evidence="4 5">
    <name type="scientific">Pomacea canaliculata</name>
    <name type="common">Golden apple snail</name>
    <dbReference type="NCBI Taxonomy" id="400727"/>
    <lineage>
        <taxon>Eukaryota</taxon>
        <taxon>Metazoa</taxon>
        <taxon>Spiralia</taxon>
        <taxon>Lophotrochozoa</taxon>
        <taxon>Mollusca</taxon>
        <taxon>Gastropoda</taxon>
        <taxon>Caenogastropoda</taxon>
        <taxon>Architaenioglossa</taxon>
        <taxon>Ampullarioidea</taxon>
        <taxon>Ampullariidae</taxon>
        <taxon>Pomacea</taxon>
    </lineage>
</organism>
<dbReference type="PROSITE" id="PS50191">
    <property type="entry name" value="CRAL_TRIO"/>
    <property type="match status" value="1"/>
</dbReference>
<dbReference type="Proteomes" id="UP000245119">
    <property type="component" value="Linkage Group LG6"/>
</dbReference>
<dbReference type="SMART" id="SM00324">
    <property type="entry name" value="RhoGAP"/>
    <property type="match status" value="1"/>
</dbReference>
<feature type="compositionally biased region" description="Basic and acidic residues" evidence="1">
    <location>
        <begin position="1"/>
        <end position="14"/>
    </location>
</feature>
<dbReference type="CDD" id="cd00170">
    <property type="entry name" value="SEC14"/>
    <property type="match status" value="1"/>
</dbReference>
<proteinExistence type="predicted"/>
<dbReference type="InterPro" id="IPR001251">
    <property type="entry name" value="CRAL-TRIO_dom"/>
</dbReference>
<dbReference type="OMA" id="CITHFES"/>
<gene>
    <name evidence="4" type="ORF">C0Q70_10515</name>
</gene>
<dbReference type="Pfam" id="PF13716">
    <property type="entry name" value="CRAL_TRIO_2"/>
    <property type="match status" value="1"/>
</dbReference>
<feature type="domain" description="Rho-GAP" evidence="3">
    <location>
        <begin position="333"/>
        <end position="519"/>
    </location>
</feature>
<dbReference type="FunFam" id="3.40.525.10:FF:000007">
    <property type="entry name" value="rho GTPase-activating protein 1"/>
    <property type="match status" value="1"/>
</dbReference>
<evidence type="ECO:0000313" key="4">
    <source>
        <dbReference type="EMBL" id="PVD27939.1"/>
    </source>
</evidence>
<dbReference type="PROSITE" id="PS50238">
    <property type="entry name" value="RHOGAP"/>
    <property type="match status" value="1"/>
</dbReference>
<keyword evidence="5" id="KW-1185">Reference proteome</keyword>
<reference evidence="4 5" key="1">
    <citation type="submission" date="2018-04" db="EMBL/GenBank/DDBJ databases">
        <title>The genome of golden apple snail Pomacea canaliculata provides insight into stress tolerance and invasive adaptation.</title>
        <authorList>
            <person name="Liu C."/>
            <person name="Liu B."/>
            <person name="Ren Y."/>
            <person name="Zhang Y."/>
            <person name="Wang H."/>
            <person name="Li S."/>
            <person name="Jiang F."/>
            <person name="Yin L."/>
            <person name="Zhang G."/>
            <person name="Qian W."/>
            <person name="Fan W."/>
        </authorList>
    </citation>
    <scope>NUCLEOTIDE SEQUENCE [LARGE SCALE GENOMIC DNA]</scope>
    <source>
        <strain evidence="4">SZHN2017</strain>
        <tissue evidence="4">Muscle</tissue>
    </source>
</reference>
<dbReference type="AlphaFoldDB" id="A0A2T7P3E9"/>
<dbReference type="GO" id="GO:2001136">
    <property type="term" value="P:negative regulation of endocytic recycling"/>
    <property type="evidence" value="ECO:0007669"/>
    <property type="project" value="TreeGrafter"/>
</dbReference>
<dbReference type="SMART" id="SM00516">
    <property type="entry name" value="SEC14"/>
    <property type="match status" value="1"/>
</dbReference>
<dbReference type="SUPFAM" id="SSF48350">
    <property type="entry name" value="GTPase activation domain, GAP"/>
    <property type="match status" value="1"/>
</dbReference>
<dbReference type="Gene3D" id="1.10.555.10">
    <property type="entry name" value="Rho GTPase activation protein"/>
    <property type="match status" value="1"/>
</dbReference>
<evidence type="ECO:0000259" key="2">
    <source>
        <dbReference type="PROSITE" id="PS50191"/>
    </source>
</evidence>
<dbReference type="GO" id="GO:0005096">
    <property type="term" value="F:GTPase activator activity"/>
    <property type="evidence" value="ECO:0007669"/>
    <property type="project" value="TreeGrafter"/>
</dbReference>
<evidence type="ECO:0000256" key="1">
    <source>
        <dbReference type="SAM" id="MobiDB-lite"/>
    </source>
</evidence>
<dbReference type="PANTHER" id="PTHR45808:SF2">
    <property type="entry name" value="RHO GTPASE-ACTIVATING PROTEIN 68F"/>
    <property type="match status" value="1"/>
</dbReference>
<sequence length="521" mass="59237">MTDVTDINRSDDNSGGKSKLNPSGEAGAVPRLSEMAGVDSGLFTSTDEPELEFDEGGLELSSAKEVELWDNSADEVYDGSEAELDEQLDRGIEEDGDESHNYTVHLPTLPWEFELAKEGEGGAFRGGAITPDGLIDEDFEAELGTPPDEEEQSEFGDVEKYGIVEVAGDDLYGRKVIVFSACKLPSNKSFDHQRLLQYIKHTLDKYVEQDYVLVYFHFGLNSRNKPKLSWLLQAYREFDRKYKKNLKTLYLVHPTNFIKILWNIFRPFISVKFGKKLMYVNYLVELKNHLPFDQLTVPQPVLEFDAKKAAASKLQYPYETGRDGPKKTQQFGVTLQFIKTNSGQAMPLVVEQTIAYMKENKADEVEGIFRRCATLTTLQEVQKKYDNGEVVNFADYGDVHVPAATLKKFLRELQEPLMTYDLFEPITRLHLHDIPKQLTEVQRMLQDELPEDNYNILKTIVQFLVDISVKADVNKMSPANIATVFGPNLAWSKGQAKLSTVEPVIRFTQLLIEHFDDVFLR</sequence>
<dbReference type="PANTHER" id="PTHR45808">
    <property type="entry name" value="RHO GTPASE-ACTIVATING PROTEIN 68F"/>
    <property type="match status" value="1"/>
</dbReference>
<evidence type="ECO:0000259" key="3">
    <source>
        <dbReference type="PROSITE" id="PS50238"/>
    </source>
</evidence>
<name>A0A2T7P3E9_POMCA</name>
<feature type="region of interest" description="Disordered" evidence="1">
    <location>
        <begin position="1"/>
        <end position="49"/>
    </location>
</feature>
<dbReference type="InterPro" id="IPR008936">
    <property type="entry name" value="Rho_GTPase_activation_prot"/>
</dbReference>
<dbReference type="InterPro" id="IPR000198">
    <property type="entry name" value="RhoGAP_dom"/>
</dbReference>
<accession>A0A2T7P3E9</accession>
<dbReference type="SUPFAM" id="SSF52087">
    <property type="entry name" value="CRAL/TRIO domain"/>
    <property type="match status" value="1"/>
</dbReference>
<dbReference type="EMBL" id="PZQS01000006">
    <property type="protein sequence ID" value="PVD27939.1"/>
    <property type="molecule type" value="Genomic_DNA"/>
</dbReference>
<comment type="caution">
    <text evidence="4">The sequence shown here is derived from an EMBL/GenBank/DDBJ whole genome shotgun (WGS) entry which is preliminary data.</text>
</comment>